<protein>
    <submittedName>
        <fullName evidence="2">Uncharacterized protein</fullName>
    </submittedName>
</protein>
<accession>A0A6H5GSN5</accession>
<evidence type="ECO:0000313" key="2">
    <source>
        <dbReference type="EMBL" id="CAB0007324.1"/>
    </source>
</evidence>
<organism evidence="2 3">
    <name type="scientific">Nesidiocoris tenuis</name>
    <dbReference type="NCBI Taxonomy" id="355587"/>
    <lineage>
        <taxon>Eukaryota</taxon>
        <taxon>Metazoa</taxon>
        <taxon>Ecdysozoa</taxon>
        <taxon>Arthropoda</taxon>
        <taxon>Hexapoda</taxon>
        <taxon>Insecta</taxon>
        <taxon>Pterygota</taxon>
        <taxon>Neoptera</taxon>
        <taxon>Paraneoptera</taxon>
        <taxon>Hemiptera</taxon>
        <taxon>Heteroptera</taxon>
        <taxon>Panheteroptera</taxon>
        <taxon>Cimicomorpha</taxon>
        <taxon>Miridae</taxon>
        <taxon>Dicyphina</taxon>
        <taxon>Nesidiocoris</taxon>
    </lineage>
</organism>
<dbReference type="Proteomes" id="UP000479000">
    <property type="component" value="Unassembled WGS sequence"/>
</dbReference>
<feature type="non-terminal residue" evidence="2">
    <location>
        <position position="68"/>
    </location>
</feature>
<reference evidence="2 3" key="1">
    <citation type="submission" date="2020-02" db="EMBL/GenBank/DDBJ databases">
        <authorList>
            <person name="Ferguson B K."/>
        </authorList>
    </citation>
    <scope>NUCLEOTIDE SEQUENCE [LARGE SCALE GENOMIC DNA]</scope>
</reference>
<evidence type="ECO:0000313" key="3">
    <source>
        <dbReference type="Proteomes" id="UP000479000"/>
    </source>
</evidence>
<sequence length="68" mass="7751">MDFCPLCFKVSVSLVQDILAPVFQDRIRLSMDKTMDTSILVLFMKRGAAIMLKSHDSCPSTSQQRQRD</sequence>
<proteinExistence type="predicted"/>
<evidence type="ECO:0000313" key="1">
    <source>
        <dbReference type="EMBL" id="CAB0007322.1"/>
    </source>
</evidence>
<dbReference type="EMBL" id="CADCXU010018975">
    <property type="protein sequence ID" value="CAB0007324.1"/>
    <property type="molecule type" value="Genomic_DNA"/>
</dbReference>
<keyword evidence="3" id="KW-1185">Reference proteome</keyword>
<gene>
    <name evidence="1" type="ORF">NTEN_LOCUS12620</name>
    <name evidence="2" type="ORF">NTEN_LOCUS12621</name>
</gene>
<name>A0A6H5GSN5_9HEMI</name>
<dbReference type="EMBL" id="CADCXU010018974">
    <property type="protein sequence ID" value="CAB0007322.1"/>
    <property type="molecule type" value="Genomic_DNA"/>
</dbReference>
<dbReference type="AlphaFoldDB" id="A0A6H5GSN5"/>